<keyword evidence="2" id="KW-0560">Oxidoreductase</keyword>
<dbReference type="SMART" id="SM00822">
    <property type="entry name" value="PKS_KR"/>
    <property type="match status" value="1"/>
</dbReference>
<dbReference type="InterPro" id="IPR036291">
    <property type="entry name" value="NAD(P)-bd_dom_sf"/>
</dbReference>
<dbReference type="FunFam" id="3.40.50.720:FF:000173">
    <property type="entry name" value="3-oxoacyl-[acyl-carrier protein] reductase"/>
    <property type="match status" value="1"/>
</dbReference>
<dbReference type="SUPFAM" id="SSF51735">
    <property type="entry name" value="NAD(P)-binding Rossmann-fold domains"/>
    <property type="match status" value="1"/>
</dbReference>
<dbReference type="PRINTS" id="PR00081">
    <property type="entry name" value="GDHRDH"/>
</dbReference>
<dbReference type="InterPro" id="IPR057326">
    <property type="entry name" value="KR_dom"/>
</dbReference>
<protein>
    <recommendedName>
        <fullName evidence="3">Ketoreductase domain-containing protein</fullName>
    </recommendedName>
</protein>
<accession>A0A1G1W941</accession>
<name>A0A1G1W941_9BACT</name>
<dbReference type="InterPro" id="IPR020904">
    <property type="entry name" value="Sc_DH/Rdtase_CS"/>
</dbReference>
<comment type="similarity">
    <text evidence="1">Belongs to the short-chain dehydrogenases/reductases (SDR) family.</text>
</comment>
<dbReference type="Proteomes" id="UP000176631">
    <property type="component" value="Unassembled WGS sequence"/>
</dbReference>
<evidence type="ECO:0000313" key="5">
    <source>
        <dbReference type="Proteomes" id="UP000176631"/>
    </source>
</evidence>
<reference evidence="4 5" key="1">
    <citation type="journal article" date="2016" name="Nat. Commun.">
        <title>Thousands of microbial genomes shed light on interconnected biogeochemical processes in an aquifer system.</title>
        <authorList>
            <person name="Anantharaman K."/>
            <person name="Brown C.T."/>
            <person name="Hug L.A."/>
            <person name="Sharon I."/>
            <person name="Castelle C.J."/>
            <person name="Probst A.J."/>
            <person name="Thomas B.C."/>
            <person name="Singh A."/>
            <person name="Wilkins M.J."/>
            <person name="Karaoz U."/>
            <person name="Brodie E.L."/>
            <person name="Williams K.H."/>
            <person name="Hubbard S.S."/>
            <person name="Banfield J.F."/>
        </authorList>
    </citation>
    <scope>NUCLEOTIDE SEQUENCE [LARGE SCALE GENOMIC DNA]</scope>
</reference>
<gene>
    <name evidence="4" type="ORF">A2172_01200</name>
</gene>
<dbReference type="AlphaFoldDB" id="A0A1G1W941"/>
<dbReference type="PANTHER" id="PTHR42879">
    <property type="entry name" value="3-OXOACYL-(ACYL-CARRIER-PROTEIN) REDUCTASE"/>
    <property type="match status" value="1"/>
</dbReference>
<dbReference type="Pfam" id="PF13561">
    <property type="entry name" value="adh_short_C2"/>
    <property type="match status" value="1"/>
</dbReference>
<dbReference type="GO" id="GO:0032787">
    <property type="term" value="P:monocarboxylic acid metabolic process"/>
    <property type="evidence" value="ECO:0007669"/>
    <property type="project" value="UniProtKB-ARBA"/>
</dbReference>
<organism evidence="4 5">
    <name type="scientific">Candidatus Woykebacteria bacterium RBG_13_40_15</name>
    <dbReference type="NCBI Taxonomy" id="1802593"/>
    <lineage>
        <taxon>Bacteria</taxon>
        <taxon>Candidatus Woykeibacteriota</taxon>
    </lineage>
</organism>
<proteinExistence type="inferred from homology"/>
<evidence type="ECO:0000313" key="4">
    <source>
        <dbReference type="EMBL" id="OGY24144.1"/>
    </source>
</evidence>
<feature type="domain" description="Ketoreductase" evidence="3">
    <location>
        <begin position="5"/>
        <end position="190"/>
    </location>
</feature>
<evidence type="ECO:0000256" key="2">
    <source>
        <dbReference type="ARBA" id="ARBA00023002"/>
    </source>
</evidence>
<dbReference type="InterPro" id="IPR050259">
    <property type="entry name" value="SDR"/>
</dbReference>
<dbReference type="Gene3D" id="3.40.50.720">
    <property type="entry name" value="NAD(P)-binding Rossmann-like Domain"/>
    <property type="match status" value="1"/>
</dbReference>
<evidence type="ECO:0000259" key="3">
    <source>
        <dbReference type="SMART" id="SM00822"/>
    </source>
</evidence>
<dbReference type="STRING" id="1802593.A2172_01200"/>
<dbReference type="PROSITE" id="PS00061">
    <property type="entry name" value="ADH_SHORT"/>
    <property type="match status" value="1"/>
</dbReference>
<dbReference type="NCBIfam" id="NF009466">
    <property type="entry name" value="PRK12826.1-2"/>
    <property type="match status" value="1"/>
</dbReference>
<sequence>MSEGRVALVTGSSRGIGQAIAVKLASQGARVAINCFRDLDGAAETLRLIESSGGQAVIIRADLGSAEGVADLLGRTQQALGDIDILVHNAGYFYATLLPRFKREEWDKLIQINLTAAFELASGVYLQMARRRWGRIVFISSVIALAGNTGQSGYGAAKAGLIGLAKSVAVEYGAREITCNVVAPGYIRTRMTEDVHEETIGEALERQAIKRPGTPEDVAALVGFLASDEASWITRQVFQVDGGLL</sequence>
<dbReference type="PANTHER" id="PTHR42879:SF2">
    <property type="entry name" value="3-OXOACYL-[ACYL-CARRIER-PROTEIN] REDUCTASE FABG"/>
    <property type="match status" value="1"/>
</dbReference>
<dbReference type="EMBL" id="MHCP01000015">
    <property type="protein sequence ID" value="OGY24144.1"/>
    <property type="molecule type" value="Genomic_DNA"/>
</dbReference>
<dbReference type="PRINTS" id="PR00080">
    <property type="entry name" value="SDRFAMILY"/>
</dbReference>
<evidence type="ECO:0000256" key="1">
    <source>
        <dbReference type="ARBA" id="ARBA00006484"/>
    </source>
</evidence>
<comment type="caution">
    <text evidence="4">The sequence shown here is derived from an EMBL/GenBank/DDBJ whole genome shotgun (WGS) entry which is preliminary data.</text>
</comment>
<dbReference type="InterPro" id="IPR002347">
    <property type="entry name" value="SDR_fam"/>
</dbReference>
<dbReference type="GO" id="GO:0016491">
    <property type="term" value="F:oxidoreductase activity"/>
    <property type="evidence" value="ECO:0007669"/>
    <property type="project" value="UniProtKB-KW"/>
</dbReference>